<dbReference type="OrthoDB" id="6247875at2759"/>
<feature type="compositionally biased region" description="Basic residues" evidence="5">
    <location>
        <begin position="139"/>
        <end position="151"/>
    </location>
</feature>
<comment type="caution">
    <text evidence="7">The sequence shown here is derived from an EMBL/GenBank/DDBJ whole genome shotgun (WGS) entry which is preliminary data.</text>
</comment>
<feature type="compositionally biased region" description="Gly residues" evidence="5">
    <location>
        <begin position="311"/>
        <end position="324"/>
    </location>
</feature>
<name>A0A484BT88_DRONA</name>
<dbReference type="SMART" id="SM00398">
    <property type="entry name" value="HMG"/>
    <property type="match status" value="1"/>
</dbReference>
<keyword evidence="2 4" id="KW-0238">DNA-binding</keyword>
<proteinExistence type="predicted"/>
<dbReference type="Gene3D" id="1.10.30.10">
    <property type="entry name" value="High mobility group box domain"/>
    <property type="match status" value="1"/>
</dbReference>
<evidence type="ECO:0000256" key="2">
    <source>
        <dbReference type="ARBA" id="ARBA00023125"/>
    </source>
</evidence>
<evidence type="ECO:0000313" key="8">
    <source>
        <dbReference type="Proteomes" id="UP000295192"/>
    </source>
</evidence>
<dbReference type="STRING" id="7232.A0A484BT88"/>
<organism evidence="7 8">
    <name type="scientific">Drosophila navojoa</name>
    <name type="common">Fruit fly</name>
    <dbReference type="NCBI Taxonomy" id="7232"/>
    <lineage>
        <taxon>Eukaryota</taxon>
        <taxon>Metazoa</taxon>
        <taxon>Ecdysozoa</taxon>
        <taxon>Arthropoda</taxon>
        <taxon>Hexapoda</taxon>
        <taxon>Insecta</taxon>
        <taxon>Pterygota</taxon>
        <taxon>Neoptera</taxon>
        <taxon>Endopterygota</taxon>
        <taxon>Diptera</taxon>
        <taxon>Brachycera</taxon>
        <taxon>Muscomorpha</taxon>
        <taxon>Ephydroidea</taxon>
        <taxon>Drosophilidae</taxon>
        <taxon>Drosophila</taxon>
    </lineage>
</organism>
<protein>
    <recommendedName>
        <fullName evidence="6">HMG box domain-containing protein</fullName>
    </recommendedName>
</protein>
<dbReference type="SUPFAM" id="SSF47095">
    <property type="entry name" value="HMG-box"/>
    <property type="match status" value="1"/>
</dbReference>
<feature type="compositionally biased region" description="Low complexity" evidence="5">
    <location>
        <begin position="377"/>
        <end position="391"/>
    </location>
</feature>
<dbReference type="OMA" id="VAPPKMH"/>
<feature type="region of interest" description="Disordered" evidence="5">
    <location>
        <begin position="287"/>
        <end position="391"/>
    </location>
</feature>
<feature type="DNA-binding region" description="HMG box" evidence="4">
    <location>
        <begin position="226"/>
        <end position="294"/>
    </location>
</feature>
<dbReference type="PANTHER" id="PTHR10270">
    <property type="entry name" value="SOX TRANSCRIPTION FACTOR"/>
    <property type="match status" value="1"/>
</dbReference>
<dbReference type="GO" id="GO:0007420">
    <property type="term" value="P:brain development"/>
    <property type="evidence" value="ECO:0007669"/>
    <property type="project" value="TreeGrafter"/>
</dbReference>
<feature type="compositionally biased region" description="Low complexity" evidence="5">
    <location>
        <begin position="152"/>
        <end position="173"/>
    </location>
</feature>
<evidence type="ECO:0000259" key="6">
    <source>
        <dbReference type="PROSITE" id="PS50118"/>
    </source>
</evidence>
<reference evidence="7 8" key="1">
    <citation type="journal article" date="2019" name="J. Hered.">
        <title>An Improved Genome Assembly for Drosophila navojoa, the Basal Species in the mojavensis Cluster.</title>
        <authorList>
            <person name="Vanderlinde T."/>
            <person name="Dupim E.G."/>
            <person name="Nazario-Yepiz N.O."/>
            <person name="Carvalho A.B."/>
        </authorList>
    </citation>
    <scope>NUCLEOTIDE SEQUENCE [LARGE SCALE GENOMIC DNA]</scope>
    <source>
        <strain evidence="7">Navoj_Jal97</strain>
        <tissue evidence="7">Whole organism</tissue>
    </source>
</reference>
<evidence type="ECO:0000256" key="1">
    <source>
        <dbReference type="ARBA" id="ARBA00004123"/>
    </source>
</evidence>
<dbReference type="GO" id="GO:0030182">
    <property type="term" value="P:neuron differentiation"/>
    <property type="evidence" value="ECO:0007669"/>
    <property type="project" value="TreeGrafter"/>
</dbReference>
<accession>A0A484BT88</accession>
<dbReference type="AlphaFoldDB" id="A0A484BT88"/>
<sequence>MEIAGVAVTMATMETMEVMKVMATLSTTPHKLLQLKHSQTMRSPWTMSGGSAQAKQPRDWLAKCHRKLFKNTQNYGNHAAGKVLAGSGCPSGAMGNGQCTAVESLDNPAAGNRATHLTQPAPEPQCTAMTSISALLHRNHSHSHSHNHSHNHNSNGYTSSGSSSHSHHSSSLSPPTTIGAATTPPPPPPPAVPKLQQQQLQQQQQQQPQQQQHSSNSNGSSHHDHIKRPMNAFMVWSRGQRRKMAQDNPKMHNSEISKRLGAEWKLLTESQKRPFIDEAKRLRALHMKEHPDYKYRPRRKPKTLNKSPVPGGSGGGGAGGGSGNNAGLTVAGQLGKEPVQPQHSPHAQGLPHHHHHPHHPHPHPAHAHAHAHHHHAQLSAVAAAAAAAAVSHSHSHSPTSLAAKYGFGSPLELSLPRVPGGFPGLAHYPLDPTLALDLQARLQAMYAGSIYHPWRYLPLISPDTPPSPPSSSGTGISSYGCVKSSKSSPVAVVPALATTPPNII</sequence>
<dbReference type="GO" id="GO:0001228">
    <property type="term" value="F:DNA-binding transcription activator activity, RNA polymerase II-specific"/>
    <property type="evidence" value="ECO:0007669"/>
    <property type="project" value="TreeGrafter"/>
</dbReference>
<evidence type="ECO:0000256" key="5">
    <source>
        <dbReference type="SAM" id="MobiDB-lite"/>
    </source>
</evidence>
<dbReference type="FunFam" id="1.10.30.10:FF:000002">
    <property type="entry name" value="transcription factor Sox-2"/>
    <property type="match status" value="1"/>
</dbReference>
<dbReference type="InterPro" id="IPR009071">
    <property type="entry name" value="HMG_box_dom"/>
</dbReference>
<feature type="compositionally biased region" description="Low complexity" evidence="5">
    <location>
        <begin position="193"/>
        <end position="220"/>
    </location>
</feature>
<comment type="subcellular location">
    <subcellularLocation>
        <location evidence="1">Nucleus</location>
    </subcellularLocation>
</comment>
<feature type="compositionally biased region" description="Pro residues" evidence="5">
    <location>
        <begin position="183"/>
        <end position="192"/>
    </location>
</feature>
<feature type="region of interest" description="Disordered" evidence="5">
    <location>
        <begin position="139"/>
        <end position="225"/>
    </location>
</feature>
<dbReference type="Proteomes" id="UP000295192">
    <property type="component" value="Unassembled WGS sequence"/>
</dbReference>
<evidence type="ECO:0000256" key="3">
    <source>
        <dbReference type="ARBA" id="ARBA00023242"/>
    </source>
</evidence>
<dbReference type="GO" id="GO:0005634">
    <property type="term" value="C:nucleus"/>
    <property type="evidence" value="ECO:0007669"/>
    <property type="project" value="UniProtKB-SubCell"/>
</dbReference>
<dbReference type="CDD" id="cd01388">
    <property type="entry name" value="HMG-box_SoxB"/>
    <property type="match status" value="1"/>
</dbReference>
<dbReference type="GO" id="GO:0000978">
    <property type="term" value="F:RNA polymerase II cis-regulatory region sequence-specific DNA binding"/>
    <property type="evidence" value="ECO:0007669"/>
    <property type="project" value="TreeGrafter"/>
</dbReference>
<evidence type="ECO:0000256" key="4">
    <source>
        <dbReference type="PROSITE-ProRule" id="PRU00267"/>
    </source>
</evidence>
<dbReference type="PANTHER" id="PTHR10270:SF324">
    <property type="entry name" value="SOX DOMAIN-CONTAINING PROTEIN DICHAETE-RELATED"/>
    <property type="match status" value="1"/>
</dbReference>
<dbReference type="PROSITE" id="PS50118">
    <property type="entry name" value="HMG_BOX_2"/>
    <property type="match status" value="1"/>
</dbReference>
<dbReference type="Pfam" id="PF00505">
    <property type="entry name" value="HMG_box"/>
    <property type="match status" value="1"/>
</dbReference>
<keyword evidence="3 4" id="KW-0539">Nucleus</keyword>
<dbReference type="InterPro" id="IPR036910">
    <property type="entry name" value="HMG_box_dom_sf"/>
</dbReference>
<dbReference type="EMBL" id="LSRL02000010">
    <property type="protein sequence ID" value="TDG51300.1"/>
    <property type="molecule type" value="Genomic_DNA"/>
</dbReference>
<gene>
    <name evidence="7" type="ORF">AWZ03_002387</name>
</gene>
<feature type="compositionally biased region" description="Basic residues" evidence="5">
    <location>
        <begin position="351"/>
        <end position="376"/>
    </location>
</feature>
<evidence type="ECO:0000313" key="7">
    <source>
        <dbReference type="EMBL" id="TDG51300.1"/>
    </source>
</evidence>
<keyword evidence="8" id="KW-1185">Reference proteome</keyword>
<feature type="domain" description="HMG box" evidence="6">
    <location>
        <begin position="226"/>
        <end position="294"/>
    </location>
</feature>
<dbReference type="InterPro" id="IPR050140">
    <property type="entry name" value="SRY-related_HMG-box_TF-like"/>
</dbReference>
<dbReference type="GO" id="GO:0000122">
    <property type="term" value="P:negative regulation of transcription by RNA polymerase II"/>
    <property type="evidence" value="ECO:0007669"/>
    <property type="project" value="TreeGrafter"/>
</dbReference>